<dbReference type="PROSITE" id="PS00130">
    <property type="entry name" value="U_DNA_GLYCOSYLASE"/>
    <property type="match status" value="1"/>
</dbReference>
<dbReference type="NCBIfam" id="NF003592">
    <property type="entry name" value="PRK05254.1-5"/>
    <property type="match status" value="1"/>
</dbReference>
<evidence type="ECO:0000256" key="2">
    <source>
        <dbReference type="ARBA" id="ARBA00022763"/>
    </source>
</evidence>
<organism evidence="6">
    <name type="scientific">freshwater metagenome</name>
    <dbReference type="NCBI Taxonomy" id="449393"/>
    <lineage>
        <taxon>unclassified sequences</taxon>
        <taxon>metagenomes</taxon>
        <taxon>ecological metagenomes</taxon>
    </lineage>
</organism>
<dbReference type="InterPro" id="IPR018085">
    <property type="entry name" value="Ura-DNA_Glyclase_AS"/>
</dbReference>
<keyword evidence="3" id="KW-0378">Hydrolase</keyword>
<gene>
    <name evidence="6" type="ORF">UFOPK3482_01037</name>
</gene>
<sequence length="213" mass="23806">MNFSLSEIDSSWLEVFVEYETLINTILDAVKDEAIAPNRLEIFRAFQRPLNEIRVVIIGQDPYPGEGVADGLAFSTPPGNPVPASLRNIYIEYQDDLKLPLPTTTELSNWAEEGVLLLNRTLTTTIGERNAHLDHGWMELTYSIAKRLGELDVIAILWGKQAQQLAPLFHDAIISPHPSPLSAYRGFFGSKPFSKANAILLKNGKQPINWKLP</sequence>
<dbReference type="PANTHER" id="PTHR11264:SF0">
    <property type="entry name" value="URACIL-DNA GLYCOSYLASE"/>
    <property type="match status" value="1"/>
</dbReference>
<evidence type="ECO:0000256" key="1">
    <source>
        <dbReference type="ARBA" id="ARBA00008184"/>
    </source>
</evidence>
<dbReference type="EMBL" id="CAFBLZ010000100">
    <property type="protein sequence ID" value="CAB4888044.1"/>
    <property type="molecule type" value="Genomic_DNA"/>
</dbReference>
<dbReference type="HAMAP" id="MF_00148">
    <property type="entry name" value="UDG"/>
    <property type="match status" value="1"/>
</dbReference>
<keyword evidence="2" id="KW-0227">DNA damage</keyword>
<dbReference type="SMART" id="SM00987">
    <property type="entry name" value="UreE_C"/>
    <property type="match status" value="1"/>
</dbReference>
<dbReference type="NCBIfam" id="NF003588">
    <property type="entry name" value="PRK05254.1-1"/>
    <property type="match status" value="1"/>
</dbReference>
<dbReference type="SUPFAM" id="SSF52141">
    <property type="entry name" value="Uracil-DNA glycosylase-like"/>
    <property type="match status" value="1"/>
</dbReference>
<accession>A0A6J7F374</accession>
<evidence type="ECO:0000256" key="3">
    <source>
        <dbReference type="ARBA" id="ARBA00022801"/>
    </source>
</evidence>
<dbReference type="GO" id="GO:0097510">
    <property type="term" value="P:base-excision repair, AP site formation via deaminated base removal"/>
    <property type="evidence" value="ECO:0007669"/>
    <property type="project" value="TreeGrafter"/>
</dbReference>
<dbReference type="InterPro" id="IPR005122">
    <property type="entry name" value="Uracil-DNA_glycosylase-like"/>
</dbReference>
<protein>
    <submittedName>
        <fullName evidence="6">Unannotated protein</fullName>
    </submittedName>
</protein>
<dbReference type="AlphaFoldDB" id="A0A6J7F374"/>
<dbReference type="Pfam" id="PF03167">
    <property type="entry name" value="UDG"/>
    <property type="match status" value="1"/>
</dbReference>
<dbReference type="InterPro" id="IPR036895">
    <property type="entry name" value="Uracil-DNA_glycosylase-like_sf"/>
</dbReference>
<comment type="similarity">
    <text evidence="1">Belongs to the uracil-DNA glycosylase (UDG) superfamily. UNG family.</text>
</comment>
<evidence type="ECO:0000313" key="6">
    <source>
        <dbReference type="EMBL" id="CAB4888044.1"/>
    </source>
</evidence>
<proteinExistence type="inferred from homology"/>
<dbReference type="Gene3D" id="3.40.470.10">
    <property type="entry name" value="Uracil-DNA glycosylase-like domain"/>
    <property type="match status" value="1"/>
</dbReference>
<evidence type="ECO:0000256" key="4">
    <source>
        <dbReference type="ARBA" id="ARBA00023204"/>
    </source>
</evidence>
<keyword evidence="4" id="KW-0234">DNA repair</keyword>
<dbReference type="CDD" id="cd10027">
    <property type="entry name" value="UDG-F1-like"/>
    <property type="match status" value="1"/>
</dbReference>
<dbReference type="GO" id="GO:0004844">
    <property type="term" value="F:uracil DNA N-glycosylase activity"/>
    <property type="evidence" value="ECO:0007669"/>
    <property type="project" value="InterPro"/>
</dbReference>
<dbReference type="InterPro" id="IPR002043">
    <property type="entry name" value="UDG_fam1"/>
</dbReference>
<name>A0A6J7F374_9ZZZZ</name>
<evidence type="ECO:0000259" key="5">
    <source>
        <dbReference type="SMART" id="SM00986"/>
    </source>
</evidence>
<feature type="domain" description="Uracil-DNA glycosylase-like" evidence="5">
    <location>
        <begin position="46"/>
        <end position="200"/>
    </location>
</feature>
<dbReference type="PANTHER" id="PTHR11264">
    <property type="entry name" value="URACIL-DNA GLYCOSYLASE"/>
    <property type="match status" value="1"/>
</dbReference>
<reference evidence="6" key="1">
    <citation type="submission" date="2020-05" db="EMBL/GenBank/DDBJ databases">
        <authorList>
            <person name="Chiriac C."/>
            <person name="Salcher M."/>
            <person name="Ghai R."/>
            <person name="Kavagutti S V."/>
        </authorList>
    </citation>
    <scope>NUCLEOTIDE SEQUENCE</scope>
</reference>
<dbReference type="SMART" id="SM00986">
    <property type="entry name" value="UDG"/>
    <property type="match status" value="1"/>
</dbReference>